<dbReference type="STRING" id="566551.HMPREF0201_00482"/>
<evidence type="ECO:0000313" key="2">
    <source>
        <dbReference type="Proteomes" id="UP000014585"/>
    </source>
</evidence>
<sequence length="50" mass="5820">MVVLAQVMYTAYQLHGWLKTVEIGGLYQGQRLRLTGDCRLWHKALMNSLR</sequence>
<evidence type="ECO:0000313" key="1">
    <source>
        <dbReference type="EMBL" id="EPF20747.1"/>
    </source>
</evidence>
<name>S3JKQ2_9ENTR</name>
<reference evidence="1 2" key="1">
    <citation type="submission" date="2013-04" db="EMBL/GenBank/DDBJ databases">
        <authorList>
            <person name="Weinstock G."/>
            <person name="Sodergren E."/>
            <person name="Lobos E.A."/>
            <person name="Fulton L."/>
            <person name="Fulton R."/>
            <person name="Courtney L."/>
            <person name="Fronick C."/>
            <person name="O'Laughlin M."/>
            <person name="Godfrey J."/>
            <person name="Wilson R.M."/>
            <person name="Miner T."/>
            <person name="Farmer C."/>
            <person name="Delehaunty K."/>
            <person name="Cordes M."/>
            <person name="Minx P."/>
            <person name="Tomlinson C."/>
            <person name="Chen J."/>
            <person name="Wollam A."/>
            <person name="Pepin K.H."/>
            <person name="Palsikar V.B."/>
            <person name="Zhang X."/>
            <person name="Suruliraj S."/>
            <person name="Perna N.T."/>
            <person name="Plunkett G."/>
            <person name="Warren W."/>
            <person name="Mitreva M."/>
            <person name="Mardis E.R."/>
            <person name="Wilson R.K."/>
        </authorList>
    </citation>
    <scope>NUCLEOTIDE SEQUENCE [LARGE SCALE GENOMIC DNA]</scope>
    <source>
        <strain evidence="1 2">DSM 4568</strain>
    </source>
</reference>
<dbReference type="Proteomes" id="UP000014585">
    <property type="component" value="Unassembled WGS sequence"/>
</dbReference>
<gene>
    <name evidence="1" type="ORF">HMPREF0201_00482</name>
</gene>
<comment type="caution">
    <text evidence="1">The sequence shown here is derived from an EMBL/GenBank/DDBJ whole genome shotgun (WGS) entry which is preliminary data.</text>
</comment>
<dbReference type="AlphaFoldDB" id="S3JKQ2"/>
<accession>S3JKQ2</accession>
<dbReference type="PATRIC" id="fig|566551.4.peg.445"/>
<organism evidence="1 2">
    <name type="scientific">Cedecea davisae DSM 4568</name>
    <dbReference type="NCBI Taxonomy" id="566551"/>
    <lineage>
        <taxon>Bacteria</taxon>
        <taxon>Pseudomonadati</taxon>
        <taxon>Pseudomonadota</taxon>
        <taxon>Gammaproteobacteria</taxon>
        <taxon>Enterobacterales</taxon>
        <taxon>Enterobacteriaceae</taxon>
        <taxon>Cedecea</taxon>
    </lineage>
</organism>
<protein>
    <submittedName>
        <fullName evidence="1">Uncharacterized protein</fullName>
    </submittedName>
</protein>
<dbReference type="HOGENOM" id="CLU_3115921_0_0_6"/>
<proteinExistence type="predicted"/>
<dbReference type="EMBL" id="ATDT01000003">
    <property type="protein sequence ID" value="EPF20747.1"/>
    <property type="molecule type" value="Genomic_DNA"/>
</dbReference>